<evidence type="ECO:0000313" key="3">
    <source>
        <dbReference type="Proteomes" id="UP000051952"/>
    </source>
</evidence>
<feature type="region of interest" description="Disordered" evidence="1">
    <location>
        <begin position="1"/>
        <end position="52"/>
    </location>
</feature>
<feature type="region of interest" description="Disordered" evidence="1">
    <location>
        <begin position="93"/>
        <end position="149"/>
    </location>
</feature>
<name>A0A0S4J276_BODSA</name>
<evidence type="ECO:0000256" key="1">
    <source>
        <dbReference type="SAM" id="MobiDB-lite"/>
    </source>
</evidence>
<gene>
    <name evidence="2" type="ORF">BSAL_75550</name>
</gene>
<dbReference type="VEuPathDB" id="TriTrypDB:BSAL_75550"/>
<feature type="compositionally biased region" description="Low complexity" evidence="1">
    <location>
        <begin position="27"/>
        <end position="52"/>
    </location>
</feature>
<reference evidence="3" key="1">
    <citation type="submission" date="2015-09" db="EMBL/GenBank/DDBJ databases">
        <authorList>
            <consortium name="Pathogen Informatics"/>
        </authorList>
    </citation>
    <scope>NUCLEOTIDE SEQUENCE [LARGE SCALE GENOMIC DNA]</scope>
    <source>
        <strain evidence="3">Lake Konstanz</strain>
    </source>
</reference>
<sequence>MGTGSSCCEGPAVAFPSRRESAKKLQRQQSLQRLSTLSPTSTQGGAGTTAAEDAWGIGVERRSTATTPTAGVFVALRPTDAVQPAFNPFLPLPPVSPGLPRSPRVVPARSRNSSATDVPPFSASGSRTNRNTQRSSIATNQYTRNPELSSLPFQPVQLLGGQRSVESAMENIRMARSGLSDDAGGMSGMSPIFTALRHNYSRSQSRVTLDAQQSSSLQASFIEQQKPQEHVQMEPETSVSL</sequence>
<feature type="region of interest" description="Disordered" evidence="1">
    <location>
        <begin position="222"/>
        <end position="241"/>
    </location>
</feature>
<keyword evidence="3" id="KW-1185">Reference proteome</keyword>
<protein>
    <submittedName>
        <fullName evidence="2">Uncharacterized protein</fullName>
    </submittedName>
</protein>
<evidence type="ECO:0000313" key="2">
    <source>
        <dbReference type="EMBL" id="CUG19035.1"/>
    </source>
</evidence>
<organism evidence="2 3">
    <name type="scientific">Bodo saltans</name>
    <name type="common">Flagellated protozoan</name>
    <dbReference type="NCBI Taxonomy" id="75058"/>
    <lineage>
        <taxon>Eukaryota</taxon>
        <taxon>Discoba</taxon>
        <taxon>Euglenozoa</taxon>
        <taxon>Kinetoplastea</taxon>
        <taxon>Metakinetoplastina</taxon>
        <taxon>Eubodonida</taxon>
        <taxon>Bodonidae</taxon>
        <taxon>Bodo</taxon>
    </lineage>
</organism>
<dbReference type="EMBL" id="CYKH01000693">
    <property type="protein sequence ID" value="CUG19035.1"/>
    <property type="molecule type" value="Genomic_DNA"/>
</dbReference>
<dbReference type="AlphaFoldDB" id="A0A0S4J276"/>
<feature type="compositionally biased region" description="Low complexity" evidence="1">
    <location>
        <begin position="101"/>
        <end position="115"/>
    </location>
</feature>
<dbReference type="Proteomes" id="UP000051952">
    <property type="component" value="Unassembled WGS sequence"/>
</dbReference>
<proteinExistence type="predicted"/>
<feature type="compositionally biased region" description="Polar residues" evidence="1">
    <location>
        <begin position="123"/>
        <end position="149"/>
    </location>
</feature>
<accession>A0A0S4J276</accession>